<dbReference type="InterPro" id="IPR035904">
    <property type="entry name" value="Chorismate_synth_AroC_sf"/>
</dbReference>
<feature type="binding site" evidence="11">
    <location>
        <position position="308"/>
    </location>
    <ligand>
        <name>FMN</name>
        <dbReference type="ChEBI" id="CHEBI:58210"/>
    </ligand>
</feature>
<dbReference type="InterPro" id="IPR020541">
    <property type="entry name" value="Chorismate_synthase_CS"/>
</dbReference>
<dbReference type="EC" id="4.2.3.5" evidence="3 11"/>
<evidence type="ECO:0000256" key="1">
    <source>
        <dbReference type="ARBA" id="ARBA00005044"/>
    </source>
</evidence>
<keyword evidence="9 11" id="KW-0057">Aromatic amino acid biosynthesis</keyword>
<dbReference type="GO" id="GO:0009073">
    <property type="term" value="P:aromatic amino acid family biosynthetic process"/>
    <property type="evidence" value="ECO:0007669"/>
    <property type="project" value="UniProtKB-KW"/>
</dbReference>
<dbReference type="FunFam" id="3.60.150.10:FF:000002">
    <property type="entry name" value="Chorismate synthase"/>
    <property type="match status" value="1"/>
</dbReference>
<dbReference type="PATRIC" id="fig|1183438.3.peg.379"/>
<feature type="binding site" evidence="11">
    <location>
        <position position="40"/>
    </location>
    <ligand>
        <name>NADP(+)</name>
        <dbReference type="ChEBI" id="CHEBI:58349"/>
    </ligand>
</feature>
<dbReference type="Gene3D" id="3.60.150.10">
    <property type="entry name" value="Chorismate synthase AroC"/>
    <property type="match status" value="1"/>
</dbReference>
<evidence type="ECO:0000256" key="9">
    <source>
        <dbReference type="ARBA" id="ARBA00023141"/>
    </source>
</evidence>
<dbReference type="Pfam" id="PF01264">
    <property type="entry name" value="Chorismate_synt"/>
    <property type="match status" value="1"/>
</dbReference>
<evidence type="ECO:0000256" key="6">
    <source>
        <dbReference type="ARBA" id="ARBA00022643"/>
    </source>
</evidence>
<proteinExistence type="inferred from homology"/>
<evidence type="ECO:0000256" key="7">
    <source>
        <dbReference type="ARBA" id="ARBA00022827"/>
    </source>
</evidence>
<dbReference type="PROSITE" id="PS00787">
    <property type="entry name" value="CHORISMATE_SYNTHASE_1"/>
    <property type="match status" value="1"/>
</dbReference>
<feature type="binding site" evidence="11">
    <location>
        <begin position="137"/>
        <end position="139"/>
    </location>
    <ligand>
        <name>FMN</name>
        <dbReference type="ChEBI" id="CHEBI:58210"/>
    </ligand>
</feature>
<dbReference type="HAMAP" id="MF_00300">
    <property type="entry name" value="Chorismate_synth"/>
    <property type="match status" value="1"/>
</dbReference>
<gene>
    <name evidence="11 13" type="primary">aroC</name>
    <name evidence="13" type="ORF">GKIL_0377</name>
</gene>
<evidence type="ECO:0000256" key="8">
    <source>
        <dbReference type="ARBA" id="ARBA00022857"/>
    </source>
</evidence>
<dbReference type="GO" id="GO:0009423">
    <property type="term" value="P:chorismate biosynthetic process"/>
    <property type="evidence" value="ECO:0007669"/>
    <property type="project" value="UniProtKB-UniRule"/>
</dbReference>
<keyword evidence="6 11" id="KW-0288">FMN</keyword>
<sequence>MLRFLTAGESHGPGLTIIVEGMPADVPLLAADIDRDLARRQVGFGRGGRMSIETDRATIRGGVRLGRTMGSPIALTLENRDFINWQVPMSVAPVDLDDPEVAAQLEAKKITRLRPGHADYPGAIKYGLTDVRNILERSSARETTSRVAAGAIAKQLLRQFNIHVHSQVVEIGGVGGDAPLRPELPDFAEWKALFEQVEQNDLRCHPALYERLRERIVEAAKGSYTLGGVVEVVAYGDIPVGLGSHTHYDRRIDGLLAGVLMSVHTVKAVEVGIGTAAARTIGAEVQDEFVSVDGEIARTSNHAGGIEGGMTNGQPVLLRAYLKPLPTMRKPLKSVDLVSGESFEAHYERSDTCAVAAGGVICEAMAAIVLAQELQRKFGGDSLGEMLRHAGRSPS</sequence>
<dbReference type="SUPFAM" id="SSF103263">
    <property type="entry name" value="Chorismate synthase, AroC"/>
    <property type="match status" value="1"/>
</dbReference>
<comment type="similarity">
    <text evidence="2 11 12">Belongs to the chorismate synthase family.</text>
</comment>
<evidence type="ECO:0000256" key="5">
    <source>
        <dbReference type="ARBA" id="ARBA00022630"/>
    </source>
</evidence>
<evidence type="ECO:0000256" key="3">
    <source>
        <dbReference type="ARBA" id="ARBA00013036"/>
    </source>
</evidence>
<comment type="catalytic activity">
    <reaction evidence="11 12">
        <text>5-O-(1-carboxyvinyl)-3-phosphoshikimate = chorismate + phosphate</text>
        <dbReference type="Rhea" id="RHEA:21020"/>
        <dbReference type="ChEBI" id="CHEBI:29748"/>
        <dbReference type="ChEBI" id="CHEBI:43474"/>
        <dbReference type="ChEBI" id="CHEBI:57701"/>
        <dbReference type="EC" id="4.2.3.5"/>
    </reaction>
</comment>
<dbReference type="NCBIfam" id="NF003793">
    <property type="entry name" value="PRK05382.1"/>
    <property type="match status" value="1"/>
</dbReference>
<dbReference type="KEGG" id="glj:GKIL_0377"/>
<evidence type="ECO:0000256" key="4">
    <source>
        <dbReference type="ARBA" id="ARBA00022605"/>
    </source>
</evidence>
<dbReference type="STRING" id="1183438.GKIL_0377"/>
<evidence type="ECO:0000256" key="11">
    <source>
        <dbReference type="HAMAP-Rule" id="MF_00300"/>
    </source>
</evidence>
<evidence type="ECO:0000256" key="10">
    <source>
        <dbReference type="ARBA" id="ARBA00023239"/>
    </source>
</evidence>
<dbReference type="PIRSF" id="PIRSF001456">
    <property type="entry name" value="Chorismate_synth"/>
    <property type="match status" value="1"/>
</dbReference>
<dbReference type="OrthoDB" id="9771806at2"/>
<keyword evidence="5 11" id="KW-0285">Flavoprotein</keyword>
<dbReference type="GO" id="GO:0004107">
    <property type="term" value="F:chorismate synthase activity"/>
    <property type="evidence" value="ECO:0007669"/>
    <property type="project" value="UniProtKB-UniRule"/>
</dbReference>
<comment type="caution">
    <text evidence="11">Lacks conserved residue(s) required for the propagation of feature annotation.</text>
</comment>
<evidence type="ECO:0000256" key="2">
    <source>
        <dbReference type="ARBA" id="ARBA00008014"/>
    </source>
</evidence>
<dbReference type="GO" id="GO:0008652">
    <property type="term" value="P:amino acid biosynthetic process"/>
    <property type="evidence" value="ECO:0007669"/>
    <property type="project" value="UniProtKB-KW"/>
</dbReference>
<dbReference type="GO" id="GO:0010181">
    <property type="term" value="F:FMN binding"/>
    <property type="evidence" value="ECO:0007669"/>
    <property type="project" value="TreeGrafter"/>
</dbReference>
<dbReference type="PANTHER" id="PTHR21085">
    <property type="entry name" value="CHORISMATE SYNTHASE"/>
    <property type="match status" value="1"/>
</dbReference>
<accession>U5QG54</accession>
<dbReference type="NCBIfam" id="TIGR00033">
    <property type="entry name" value="aroC"/>
    <property type="match status" value="1"/>
</dbReference>
<dbReference type="InterPro" id="IPR000453">
    <property type="entry name" value="Chorismate_synth"/>
</dbReference>
<name>U5QG54_GLOK1</name>
<dbReference type="HOGENOM" id="CLU_034547_2_0_3"/>
<feature type="binding site" evidence="11">
    <location>
        <begin position="323"/>
        <end position="327"/>
    </location>
    <ligand>
        <name>FMN</name>
        <dbReference type="ChEBI" id="CHEBI:58210"/>
    </ligand>
</feature>
<evidence type="ECO:0000313" key="14">
    <source>
        <dbReference type="Proteomes" id="UP000017396"/>
    </source>
</evidence>
<dbReference type="UniPathway" id="UPA00053">
    <property type="reaction ID" value="UER00090"/>
</dbReference>
<organism evidence="13 14">
    <name type="scientific">Gloeobacter kilaueensis (strain ATCC BAA-2537 / CCAP 1431/1 / ULC 316 / JS1)</name>
    <dbReference type="NCBI Taxonomy" id="1183438"/>
    <lineage>
        <taxon>Bacteria</taxon>
        <taxon>Bacillati</taxon>
        <taxon>Cyanobacteriota</taxon>
        <taxon>Cyanophyceae</taxon>
        <taxon>Gloeobacterales</taxon>
        <taxon>Gloeobacteraceae</taxon>
        <taxon>Gloeobacter</taxon>
    </lineage>
</organism>
<keyword evidence="10 11" id="KW-0456">Lyase</keyword>
<protein>
    <recommendedName>
        <fullName evidence="3 11">Chorismate synthase</fullName>
        <shortName evidence="11">CS</shortName>
        <ecNumber evidence="3 11">4.2.3.5</ecNumber>
    </recommendedName>
    <alternativeName>
        <fullName evidence="11">5-enolpyruvylshikimate-3-phosphate phospholyase</fullName>
    </alternativeName>
</protein>
<comment type="cofactor">
    <cofactor evidence="11 12">
        <name>FMNH2</name>
        <dbReference type="ChEBI" id="CHEBI:57618"/>
    </cofactor>
    <text evidence="11 12">Reduced FMN (FMNH(2)).</text>
</comment>
<keyword evidence="8 11" id="KW-0521">NADP</keyword>
<keyword evidence="7 11" id="KW-0274">FAD</keyword>
<dbReference type="eggNOG" id="COG0082">
    <property type="taxonomic scope" value="Bacteria"/>
</dbReference>
<dbReference type="CDD" id="cd07304">
    <property type="entry name" value="Chorismate_synthase"/>
    <property type="match status" value="1"/>
</dbReference>
<dbReference type="EMBL" id="CP003587">
    <property type="protein sequence ID" value="AGY56624.1"/>
    <property type="molecule type" value="Genomic_DNA"/>
</dbReference>
<keyword evidence="14" id="KW-1185">Reference proteome</keyword>
<dbReference type="Proteomes" id="UP000017396">
    <property type="component" value="Chromosome"/>
</dbReference>
<dbReference type="PROSITE" id="PS00788">
    <property type="entry name" value="CHORISMATE_SYNTHASE_2"/>
    <property type="match status" value="1"/>
</dbReference>
<evidence type="ECO:0000313" key="13">
    <source>
        <dbReference type="EMBL" id="AGY56624.1"/>
    </source>
</evidence>
<dbReference type="GO" id="GO:0005829">
    <property type="term" value="C:cytosol"/>
    <property type="evidence" value="ECO:0007669"/>
    <property type="project" value="TreeGrafter"/>
</dbReference>
<feature type="binding site" evidence="11">
    <location>
        <position position="349"/>
    </location>
    <ligand>
        <name>FMN</name>
        <dbReference type="ChEBI" id="CHEBI:58210"/>
    </ligand>
</feature>
<feature type="binding site" evidence="11">
    <location>
        <position position="46"/>
    </location>
    <ligand>
        <name>NADP(+)</name>
        <dbReference type="ChEBI" id="CHEBI:58349"/>
    </ligand>
</feature>
<comment type="subunit">
    <text evidence="11">Homotetramer.</text>
</comment>
<dbReference type="PANTHER" id="PTHR21085:SF0">
    <property type="entry name" value="CHORISMATE SYNTHASE"/>
    <property type="match status" value="1"/>
</dbReference>
<comment type="function">
    <text evidence="11">Catalyzes the anti-1,4-elimination of the C-3 phosphate and the C-6 proR hydrogen from 5-enolpyruvylshikimate-3-phosphate (EPSP) to yield chorismate, which is the branch point compound that serves as the starting substrate for the three terminal pathways of aromatic amino acid biosynthesis. This reaction introduces a second double bond into the aromatic ring system.</text>
</comment>
<reference evidence="13 14" key="1">
    <citation type="journal article" date="2013" name="PLoS ONE">
        <title>Cultivation and Complete Genome Sequencing of Gloeobacter kilaueensis sp. nov., from a Lava Cave in Kilauea Caldera, Hawai'i.</title>
        <authorList>
            <person name="Saw J.H."/>
            <person name="Schatz M."/>
            <person name="Brown M.V."/>
            <person name="Kunkel D.D."/>
            <person name="Foster J.S."/>
            <person name="Shick H."/>
            <person name="Christensen S."/>
            <person name="Hou S."/>
            <person name="Wan X."/>
            <person name="Donachie S.P."/>
        </authorList>
    </citation>
    <scope>NUCLEOTIDE SEQUENCE [LARGE SCALE GENOMIC DNA]</scope>
    <source>
        <strain evidence="14">JS</strain>
    </source>
</reference>
<evidence type="ECO:0000256" key="12">
    <source>
        <dbReference type="RuleBase" id="RU000605"/>
    </source>
</evidence>
<comment type="pathway">
    <text evidence="1 11 12">Metabolic intermediate biosynthesis; chorismate biosynthesis; chorismate from D-erythrose 4-phosphate and phosphoenolpyruvate: step 7/7.</text>
</comment>
<dbReference type="AlphaFoldDB" id="U5QG54"/>
<keyword evidence="4 11" id="KW-0028">Amino-acid biosynthesis</keyword>